<dbReference type="EMBL" id="CP054139">
    <property type="protein sequence ID" value="QKJ28741.1"/>
    <property type="molecule type" value="Genomic_DNA"/>
</dbReference>
<reference evidence="6 7" key="1">
    <citation type="submission" date="2020-05" db="EMBL/GenBank/DDBJ databases">
        <title>Mucilaginibacter mali sp. nov.</title>
        <authorList>
            <person name="Kim H.S."/>
            <person name="Lee K.C."/>
            <person name="Suh M.K."/>
            <person name="Kim J.-S."/>
            <person name="Han K.-I."/>
            <person name="Eom M.K."/>
            <person name="Shin Y.K."/>
            <person name="Lee J.-S."/>
        </authorList>
    </citation>
    <scope>NUCLEOTIDE SEQUENCE [LARGE SCALE GENOMIC DNA]</scope>
    <source>
        <strain evidence="6 7">G2-14</strain>
    </source>
</reference>
<evidence type="ECO:0000313" key="6">
    <source>
        <dbReference type="EMBL" id="QKJ28741.1"/>
    </source>
</evidence>
<dbReference type="SUPFAM" id="SSF53067">
    <property type="entry name" value="Actin-like ATPase domain"/>
    <property type="match status" value="2"/>
</dbReference>
<keyword evidence="3 6" id="KW-0418">Kinase</keyword>
<gene>
    <name evidence="6" type="ORF">HQ865_02860</name>
</gene>
<dbReference type="Pfam" id="PF02782">
    <property type="entry name" value="FGGY_C"/>
    <property type="match status" value="1"/>
</dbReference>
<dbReference type="PANTHER" id="PTHR43095:SF5">
    <property type="entry name" value="XYLULOSE KINASE"/>
    <property type="match status" value="1"/>
</dbReference>
<accession>A0A7D4UKQ8</accession>
<comment type="similarity">
    <text evidence="1">Belongs to the FGGY kinase family.</text>
</comment>
<dbReference type="Gene3D" id="3.30.420.40">
    <property type="match status" value="2"/>
</dbReference>
<evidence type="ECO:0000313" key="7">
    <source>
        <dbReference type="Proteomes" id="UP000505355"/>
    </source>
</evidence>
<dbReference type="InterPro" id="IPR043129">
    <property type="entry name" value="ATPase_NBD"/>
</dbReference>
<dbReference type="PIRSF" id="PIRSF000538">
    <property type="entry name" value="GlpK"/>
    <property type="match status" value="1"/>
</dbReference>
<dbReference type="Proteomes" id="UP000505355">
    <property type="component" value="Chromosome"/>
</dbReference>
<protein>
    <submittedName>
        <fullName evidence="6">Carbohydrate kinase</fullName>
    </submittedName>
</protein>
<dbReference type="GO" id="GO:0016301">
    <property type="term" value="F:kinase activity"/>
    <property type="evidence" value="ECO:0007669"/>
    <property type="project" value="UniProtKB-KW"/>
</dbReference>
<dbReference type="InterPro" id="IPR018485">
    <property type="entry name" value="FGGY_C"/>
</dbReference>
<name>A0A7D4UKQ8_9SPHI</name>
<evidence type="ECO:0000256" key="2">
    <source>
        <dbReference type="ARBA" id="ARBA00022679"/>
    </source>
</evidence>
<dbReference type="CDD" id="cd07809">
    <property type="entry name" value="ASKHA_NBD_FGGY_BaXK-like"/>
    <property type="match status" value="1"/>
</dbReference>
<dbReference type="RefSeq" id="WP_173413441.1">
    <property type="nucleotide sequence ID" value="NZ_CP054139.1"/>
</dbReference>
<evidence type="ECO:0000259" key="5">
    <source>
        <dbReference type="Pfam" id="PF02782"/>
    </source>
</evidence>
<dbReference type="AlphaFoldDB" id="A0A7D4UKQ8"/>
<organism evidence="6 7">
    <name type="scientific">Mucilaginibacter mali</name>
    <dbReference type="NCBI Taxonomy" id="2740462"/>
    <lineage>
        <taxon>Bacteria</taxon>
        <taxon>Pseudomonadati</taxon>
        <taxon>Bacteroidota</taxon>
        <taxon>Sphingobacteriia</taxon>
        <taxon>Sphingobacteriales</taxon>
        <taxon>Sphingobacteriaceae</taxon>
        <taxon>Mucilaginibacter</taxon>
    </lineage>
</organism>
<keyword evidence="2" id="KW-0808">Transferase</keyword>
<evidence type="ECO:0000256" key="1">
    <source>
        <dbReference type="ARBA" id="ARBA00009156"/>
    </source>
</evidence>
<proteinExistence type="inferred from homology"/>
<feature type="domain" description="Carbohydrate kinase FGGY C-terminal" evidence="5">
    <location>
        <begin position="259"/>
        <end position="446"/>
    </location>
</feature>
<dbReference type="InterPro" id="IPR050406">
    <property type="entry name" value="FGGY_Carb_Kinase"/>
</dbReference>
<dbReference type="PANTHER" id="PTHR43095">
    <property type="entry name" value="SUGAR KINASE"/>
    <property type="match status" value="1"/>
</dbReference>
<feature type="domain" description="Carbohydrate kinase FGGY N-terminal" evidence="4">
    <location>
        <begin position="3"/>
        <end position="245"/>
    </location>
</feature>
<dbReference type="Pfam" id="PF00370">
    <property type="entry name" value="FGGY_N"/>
    <property type="match status" value="1"/>
</dbReference>
<evidence type="ECO:0000256" key="3">
    <source>
        <dbReference type="ARBA" id="ARBA00022777"/>
    </source>
</evidence>
<dbReference type="GO" id="GO:0005975">
    <property type="term" value="P:carbohydrate metabolic process"/>
    <property type="evidence" value="ECO:0007669"/>
    <property type="project" value="InterPro"/>
</dbReference>
<dbReference type="InterPro" id="IPR000577">
    <property type="entry name" value="Carb_kinase_FGGY"/>
</dbReference>
<dbReference type="InterPro" id="IPR018484">
    <property type="entry name" value="FGGY_N"/>
</dbReference>
<dbReference type="KEGG" id="mmab:HQ865_02860"/>
<sequence>MLLLGIDIGTSSVKVSVVDAATQTAVAAAQYPDTESPIKSVQPGWAEQSPDMWWEQAQQAIQRCHTSGKYNPADIATIGIAYQMHGLVLVDKDQQVLRDSIIWCDSRAVQIGDKAFDEIGHGVCLSHFLNSPGNFTAAKLAWVKQNEPEVYNMIDKIMLPGDYIAMKLTGEVTTSASALSEGIFFDFLNNRLSETIINYFGFSPELFPEIRPVFAGHGNLLPSVAEQLGLKQGIPVAYKAGDQPNNALSLNVLKPGEVAATAGTSGVIYGVSDQLTYDPQSRVNTFAHVNYTEAQRRMGVLLCINGTGSLNRWVKSIFGSAISYGQMNDIAKQAPAGSDGLRVLPFGNGAERMLNNKLIGVHFHHIDLNLHQQPHLFRAVQEGIACAFRYGLDIMRENGMNPTLIRAGKANLFLSDLFTEAFVNATGVPVELYQNDGSVGAALGAGIGSGIFSSPEEAFSQIKSIQTIQPSTSVYEPVYQEWKALLERQLAVEQ</sequence>
<keyword evidence="7" id="KW-1185">Reference proteome</keyword>
<evidence type="ECO:0000259" key="4">
    <source>
        <dbReference type="Pfam" id="PF00370"/>
    </source>
</evidence>